<dbReference type="EMBL" id="CAEZYU010000208">
    <property type="protein sequence ID" value="CAB4764578.1"/>
    <property type="molecule type" value="Genomic_DNA"/>
</dbReference>
<dbReference type="AlphaFoldDB" id="A0A6J6V001"/>
<feature type="compositionally biased region" description="Basic and acidic residues" evidence="1">
    <location>
        <begin position="10"/>
        <end position="28"/>
    </location>
</feature>
<evidence type="ECO:0000313" key="2">
    <source>
        <dbReference type="EMBL" id="CAB4764578.1"/>
    </source>
</evidence>
<accession>A0A6J6V001</accession>
<feature type="region of interest" description="Disordered" evidence="1">
    <location>
        <begin position="1"/>
        <end position="28"/>
    </location>
</feature>
<protein>
    <submittedName>
        <fullName evidence="2">Unannotated protein</fullName>
    </submittedName>
</protein>
<proteinExistence type="predicted"/>
<sequence>MPRAQSARQTQREARAPRRGEHQTTKSPEYRAAHSFLGPVLPQPLQQCCARSGIPATPEHLVGTVRMLGHRRAWHAPRPGRCPVLGQDQGRSVLDAALRACRTARRYSAVSDSEASRHQSQGGCELSALQHEQSERLVPRNQSPTCCDARHTKLLRTHKLRLAEQARHCPQRLRERTRPCQ</sequence>
<name>A0A6J6V001_9ZZZZ</name>
<gene>
    <name evidence="2" type="ORF">UFOPK2766_02439</name>
</gene>
<reference evidence="2" key="1">
    <citation type="submission" date="2020-05" db="EMBL/GenBank/DDBJ databases">
        <authorList>
            <person name="Chiriac C."/>
            <person name="Salcher M."/>
            <person name="Ghai R."/>
            <person name="Kavagutti S V."/>
        </authorList>
    </citation>
    <scope>NUCLEOTIDE SEQUENCE</scope>
</reference>
<organism evidence="2">
    <name type="scientific">freshwater metagenome</name>
    <dbReference type="NCBI Taxonomy" id="449393"/>
    <lineage>
        <taxon>unclassified sequences</taxon>
        <taxon>metagenomes</taxon>
        <taxon>ecological metagenomes</taxon>
    </lineage>
</organism>
<evidence type="ECO:0000256" key="1">
    <source>
        <dbReference type="SAM" id="MobiDB-lite"/>
    </source>
</evidence>